<dbReference type="InterPro" id="IPR050418">
    <property type="entry name" value="D-iso_2-hydroxyacid_DH_PdxB"/>
</dbReference>
<evidence type="ECO:0000259" key="6">
    <source>
        <dbReference type="Pfam" id="PF02826"/>
    </source>
</evidence>
<evidence type="ECO:0000313" key="8">
    <source>
        <dbReference type="Proteomes" id="UP000294656"/>
    </source>
</evidence>
<dbReference type="InterPro" id="IPR006139">
    <property type="entry name" value="D-isomer_2_OHA_DH_cat_dom"/>
</dbReference>
<keyword evidence="2 4" id="KW-0560">Oxidoreductase</keyword>
<dbReference type="PROSITE" id="PS00671">
    <property type="entry name" value="D_2_HYDROXYACID_DH_3"/>
    <property type="match status" value="1"/>
</dbReference>
<dbReference type="Pfam" id="PF02826">
    <property type="entry name" value="2-Hacid_dh_C"/>
    <property type="match status" value="1"/>
</dbReference>
<dbReference type="RefSeq" id="WP_133504287.1">
    <property type="nucleotide sequence ID" value="NZ_SNXC01000013.1"/>
</dbReference>
<accession>A0A4R6M6Q2</accession>
<evidence type="ECO:0000256" key="3">
    <source>
        <dbReference type="ARBA" id="ARBA00023027"/>
    </source>
</evidence>
<feature type="domain" description="D-isomer specific 2-hydroxyacid dehydrogenase catalytic" evidence="5">
    <location>
        <begin position="15"/>
        <end position="312"/>
    </location>
</feature>
<dbReference type="SUPFAM" id="SSF52283">
    <property type="entry name" value="Formate/glycerate dehydrogenase catalytic domain-like"/>
    <property type="match status" value="1"/>
</dbReference>
<dbReference type="InterPro" id="IPR006140">
    <property type="entry name" value="D-isomer_DH_NAD-bd"/>
</dbReference>
<keyword evidence="8" id="KW-1185">Reference proteome</keyword>
<evidence type="ECO:0000313" key="7">
    <source>
        <dbReference type="EMBL" id="TDO96786.1"/>
    </source>
</evidence>
<feature type="domain" description="D-isomer specific 2-hydroxyacid dehydrogenase NAD-binding" evidence="6">
    <location>
        <begin position="105"/>
        <end position="285"/>
    </location>
</feature>
<comment type="caution">
    <text evidence="7">The sequence shown here is derived from an EMBL/GenBank/DDBJ whole genome shotgun (WGS) entry which is preliminary data.</text>
</comment>
<evidence type="ECO:0000256" key="1">
    <source>
        <dbReference type="ARBA" id="ARBA00005854"/>
    </source>
</evidence>
<comment type="similarity">
    <text evidence="1 4">Belongs to the D-isomer specific 2-hydroxyacid dehydrogenase family.</text>
</comment>
<evidence type="ECO:0000259" key="5">
    <source>
        <dbReference type="Pfam" id="PF00389"/>
    </source>
</evidence>
<proteinExistence type="inferred from homology"/>
<dbReference type="CDD" id="cd12162">
    <property type="entry name" value="2-Hacid_dh_4"/>
    <property type="match status" value="1"/>
</dbReference>
<organism evidence="7 8">
    <name type="scientific">Marinomonas balearica</name>
    <dbReference type="NCBI Taxonomy" id="491947"/>
    <lineage>
        <taxon>Bacteria</taxon>
        <taxon>Pseudomonadati</taxon>
        <taxon>Pseudomonadota</taxon>
        <taxon>Gammaproteobacteria</taxon>
        <taxon>Oceanospirillales</taxon>
        <taxon>Oceanospirillaceae</taxon>
        <taxon>Marinomonas</taxon>
    </lineage>
</organism>
<sequence>MKAVFLDRGSFPAHIEIVMPNGIELVSFHNSTEEEVANRITDADIVLSNKVRLTRNNMKNASKLKLVQVMATGTNNIDIEYCQQTGIAVQNVEGYSTISVPEHTFSLMLMLRRNLVRYLEDVKNGKWQSAEFFCFTDYPISDLSGTKLAIYGSGALGTKVASIATAFGMEPVFVERKNATHTRQGYIPFEEAISTADIHTLHCPLTPETEGLISDAEFDAMKRSALLINTGRGGLVNEESLIKALEKHKIAGAAFDVATQEPMPETHPLRALKEFPNFLLTPHIAWASNEAMQKLISIGVQKISDFIDNQNMDRF</sequence>
<dbReference type="AlphaFoldDB" id="A0A4R6M6Q2"/>
<protein>
    <submittedName>
        <fullName evidence="7">Glycerate dehydrogenase</fullName>
    </submittedName>
</protein>
<dbReference type="OrthoDB" id="9805416at2"/>
<dbReference type="Gene3D" id="3.40.50.720">
    <property type="entry name" value="NAD(P)-binding Rossmann-like Domain"/>
    <property type="match status" value="2"/>
</dbReference>
<dbReference type="EMBL" id="SNXC01000013">
    <property type="protein sequence ID" value="TDO96786.1"/>
    <property type="molecule type" value="Genomic_DNA"/>
</dbReference>
<dbReference type="InterPro" id="IPR036291">
    <property type="entry name" value="NAD(P)-bd_dom_sf"/>
</dbReference>
<reference evidence="7 8" key="1">
    <citation type="submission" date="2019-03" db="EMBL/GenBank/DDBJ databases">
        <title>Genomic Encyclopedia of Type Strains, Phase III (KMG-III): the genomes of soil and plant-associated and newly described type strains.</title>
        <authorList>
            <person name="Whitman W."/>
        </authorList>
    </citation>
    <scope>NUCLEOTIDE SEQUENCE [LARGE SCALE GENOMIC DNA]</scope>
    <source>
        <strain evidence="7 8">CECT 7378</strain>
    </source>
</reference>
<evidence type="ECO:0000256" key="4">
    <source>
        <dbReference type="RuleBase" id="RU003719"/>
    </source>
</evidence>
<dbReference type="SUPFAM" id="SSF51735">
    <property type="entry name" value="NAD(P)-binding Rossmann-fold domains"/>
    <property type="match status" value="1"/>
</dbReference>
<evidence type="ECO:0000256" key="2">
    <source>
        <dbReference type="ARBA" id="ARBA00023002"/>
    </source>
</evidence>
<dbReference type="Proteomes" id="UP000294656">
    <property type="component" value="Unassembled WGS sequence"/>
</dbReference>
<dbReference type="PANTHER" id="PTHR43761">
    <property type="entry name" value="D-ISOMER SPECIFIC 2-HYDROXYACID DEHYDROGENASE FAMILY PROTEIN (AFU_ORTHOLOGUE AFUA_1G13630)"/>
    <property type="match status" value="1"/>
</dbReference>
<name>A0A4R6M6Q2_9GAMM</name>
<gene>
    <name evidence="7" type="ORF">DFP79_2554</name>
</gene>
<dbReference type="GO" id="GO:0051287">
    <property type="term" value="F:NAD binding"/>
    <property type="evidence" value="ECO:0007669"/>
    <property type="project" value="InterPro"/>
</dbReference>
<dbReference type="GO" id="GO:0016616">
    <property type="term" value="F:oxidoreductase activity, acting on the CH-OH group of donors, NAD or NADP as acceptor"/>
    <property type="evidence" value="ECO:0007669"/>
    <property type="project" value="InterPro"/>
</dbReference>
<keyword evidence="3" id="KW-0520">NAD</keyword>
<dbReference type="InterPro" id="IPR029753">
    <property type="entry name" value="D-isomer_DH_CS"/>
</dbReference>
<dbReference type="Pfam" id="PF00389">
    <property type="entry name" value="2-Hacid_dh"/>
    <property type="match status" value="1"/>
</dbReference>
<dbReference type="PANTHER" id="PTHR43761:SF1">
    <property type="entry name" value="D-ISOMER SPECIFIC 2-HYDROXYACID DEHYDROGENASE CATALYTIC DOMAIN-CONTAINING PROTEIN-RELATED"/>
    <property type="match status" value="1"/>
</dbReference>